<feature type="chain" id="PRO_5046122380" description="Ig-like domain-containing protein" evidence="1">
    <location>
        <begin position="27"/>
        <end position="469"/>
    </location>
</feature>
<name>A0ABV4H879_9SPHI</name>
<comment type="caution">
    <text evidence="2">The sequence shown here is derived from an EMBL/GenBank/DDBJ whole genome shotgun (WGS) entry which is preliminary data.</text>
</comment>
<proteinExistence type="predicted"/>
<evidence type="ECO:0008006" key="4">
    <source>
        <dbReference type="Google" id="ProtNLM"/>
    </source>
</evidence>
<accession>A0ABV4H879</accession>
<dbReference type="Proteomes" id="UP001566204">
    <property type="component" value="Unassembled WGS sequence"/>
</dbReference>
<feature type="signal peptide" evidence="1">
    <location>
        <begin position="1"/>
        <end position="26"/>
    </location>
</feature>
<evidence type="ECO:0000313" key="3">
    <source>
        <dbReference type="Proteomes" id="UP001566204"/>
    </source>
</evidence>
<organism evidence="2 3">
    <name type="scientific">Sphingobacterium thalpophilum</name>
    <dbReference type="NCBI Taxonomy" id="259"/>
    <lineage>
        <taxon>Bacteria</taxon>
        <taxon>Pseudomonadati</taxon>
        <taxon>Bacteroidota</taxon>
        <taxon>Sphingobacteriia</taxon>
        <taxon>Sphingobacteriales</taxon>
        <taxon>Sphingobacteriaceae</taxon>
        <taxon>Sphingobacterium</taxon>
    </lineage>
</organism>
<dbReference type="EMBL" id="JBEOQB010000001">
    <property type="protein sequence ID" value="MEZ0450696.1"/>
    <property type="molecule type" value="Genomic_DNA"/>
</dbReference>
<reference evidence="2 3" key="1">
    <citation type="submission" date="2024-06" db="EMBL/GenBank/DDBJ databases">
        <title>Soil Sphingobacterium thalpophilum.</title>
        <authorList>
            <person name="Yang J."/>
            <person name="Li J."/>
        </authorList>
    </citation>
    <scope>NUCLEOTIDE SEQUENCE [LARGE SCALE GENOMIC DNA]</scope>
    <source>
        <strain evidence="2 3">22g91tb</strain>
    </source>
</reference>
<sequence length="469" mass="49310">MQRKKLHIRSALLFMGSGLCAYCARAQIIVTLPQTNIQTRADYSTTINAGQYNSVLTVLPTFRVRAGAPSFNSTVNTNFAASLVHIKLASIGALPLLSLSGNTEVALSTSNQNLYTALASIASGQVMANTRIATASQTWTAGDYSNSLFFSTQGLLAGSISPTSFTLTISVPAFISPPSTIGSTTVLVNDLNFYRSANAVSGSKVIPVSTTVPYVPSLRTGSAKFSFNTSFPYINLPVVPVSAVSTTLNGVATANTVSLSTSDQPLTSASGIAVPTNNSHTVTHSYSISAAQLKNNFLQAGTYSTPLTYTWSKPSSADPPNPVQAQASGSLNIVVSDLGEIIANQQNINLNFVTANDYKNGISVNSPAHLRVSKTTPYNLYVRATSNSFVSGANSIPLNVLRIGPMAGQTGISTITLSTTAQQLIQNANPVIDRNLDIQFSIPASETNKLLNKPSGSYVATIVYSFVAP</sequence>
<keyword evidence="3" id="KW-1185">Reference proteome</keyword>
<gene>
    <name evidence="2" type="ORF">ABTW24_03720</name>
</gene>
<protein>
    <recommendedName>
        <fullName evidence="4">Ig-like domain-containing protein</fullName>
    </recommendedName>
</protein>
<dbReference type="RefSeq" id="WP_370481425.1">
    <property type="nucleotide sequence ID" value="NZ_JBEOQA010000001.1"/>
</dbReference>
<evidence type="ECO:0000256" key="1">
    <source>
        <dbReference type="SAM" id="SignalP"/>
    </source>
</evidence>
<evidence type="ECO:0000313" key="2">
    <source>
        <dbReference type="EMBL" id="MEZ0450696.1"/>
    </source>
</evidence>
<keyword evidence="1" id="KW-0732">Signal</keyword>